<dbReference type="SUPFAM" id="SSF52540">
    <property type="entry name" value="P-loop containing nucleoside triphosphate hydrolases"/>
    <property type="match status" value="1"/>
</dbReference>
<dbReference type="Gene3D" id="3.40.50.300">
    <property type="entry name" value="P-loop containing nucleotide triphosphate hydrolases"/>
    <property type="match status" value="1"/>
</dbReference>
<dbReference type="SUPFAM" id="SSF50331">
    <property type="entry name" value="MOP-like"/>
    <property type="match status" value="1"/>
</dbReference>
<comment type="similarity">
    <text evidence="7">Belongs to the ABC transporter superfamily. Spermidine/putrescine importer (TC 3.A.1.11.1) family.</text>
</comment>
<reference evidence="9 10" key="1">
    <citation type="journal article" date="2012" name="J. Bacteriol.">
        <title>Genome sequence of the soybean symbiont Sinorhizobium fredii HH103.</title>
        <authorList>
            <person name="Weidner S."/>
            <person name="Becker A."/>
            <person name="Bonilla I."/>
            <person name="Jaenicke S."/>
            <person name="Lloret J."/>
            <person name="Margaret I."/>
            <person name="Puhler A."/>
            <person name="Ruiz-Sainz J.E."/>
            <person name="Schneiker-Bekel S."/>
            <person name="Szczepanowski R."/>
            <person name="Vinardell J.M."/>
            <person name="Zehner S."/>
            <person name="Gottfert M."/>
        </authorList>
    </citation>
    <scope>NUCLEOTIDE SEQUENCE [LARGE SCALE GENOMIC DNA]</scope>
    <source>
        <strain evidence="9 10">HH103</strain>
        <plasmid evidence="10">pSfHH103e</plasmid>
    </source>
</reference>
<accession>G9AJ87</accession>
<keyword evidence="1 7" id="KW-0813">Transport</keyword>
<dbReference type="HOGENOM" id="CLU_000604_1_1_5"/>
<evidence type="ECO:0000256" key="1">
    <source>
        <dbReference type="ARBA" id="ARBA00022448"/>
    </source>
</evidence>
<dbReference type="InterPro" id="IPR003439">
    <property type="entry name" value="ABC_transporter-like_ATP-bd"/>
</dbReference>
<dbReference type="GO" id="GO:0015847">
    <property type="term" value="P:putrescine transport"/>
    <property type="evidence" value="ECO:0007669"/>
    <property type="project" value="UniProtKB-ARBA"/>
</dbReference>
<dbReference type="KEGG" id="sfh:SFHH103_06661"/>
<keyword evidence="5 7" id="KW-1278">Translocase</keyword>
<dbReference type="InterPro" id="IPR013611">
    <property type="entry name" value="Transp-assoc_OB_typ2"/>
</dbReference>
<keyword evidence="6 7" id="KW-0472">Membrane</keyword>
<evidence type="ECO:0000256" key="7">
    <source>
        <dbReference type="RuleBase" id="RU364083"/>
    </source>
</evidence>
<dbReference type="Pfam" id="PF08402">
    <property type="entry name" value="TOBE_2"/>
    <property type="match status" value="1"/>
</dbReference>
<protein>
    <recommendedName>
        <fullName evidence="7">Spermidine/putrescine import ATP-binding protein PotA</fullName>
        <ecNumber evidence="7">7.6.2.11</ecNumber>
    </recommendedName>
</protein>
<comment type="catalytic activity">
    <reaction evidence="7">
        <text>ATP + H2O + polyamine-[polyamine-binding protein]Side 1 = ADP + phosphate + polyamineSide 2 + [polyamine-binding protein]Side 1.</text>
        <dbReference type="EC" id="7.6.2.11"/>
    </reaction>
</comment>
<dbReference type="GO" id="GO:0016887">
    <property type="term" value="F:ATP hydrolysis activity"/>
    <property type="evidence" value="ECO:0007669"/>
    <property type="project" value="InterPro"/>
</dbReference>
<dbReference type="InterPro" id="IPR050093">
    <property type="entry name" value="ABC_SmlMolc_Importer"/>
</dbReference>
<gene>
    <name evidence="7" type="primary">potA</name>
    <name evidence="9" type="ordered locus">SFHH103_06661</name>
</gene>
<evidence type="ECO:0000313" key="9">
    <source>
        <dbReference type="EMBL" id="CCF01119.1"/>
    </source>
</evidence>
<evidence type="ECO:0000259" key="8">
    <source>
        <dbReference type="PROSITE" id="PS50893"/>
    </source>
</evidence>
<dbReference type="RefSeq" id="WP_014332749.1">
    <property type="nucleotide sequence ID" value="NC_016815.1"/>
</dbReference>
<name>G9AJ87_SINF1</name>
<dbReference type="InterPro" id="IPR017871">
    <property type="entry name" value="ABC_transporter-like_CS"/>
</dbReference>
<organism evidence="9 10">
    <name type="scientific">Sinorhizobium fredii (strain HH103)</name>
    <dbReference type="NCBI Taxonomy" id="1117943"/>
    <lineage>
        <taxon>Bacteria</taxon>
        <taxon>Pseudomonadati</taxon>
        <taxon>Pseudomonadota</taxon>
        <taxon>Alphaproteobacteria</taxon>
        <taxon>Hyphomicrobiales</taxon>
        <taxon>Rhizobiaceae</taxon>
        <taxon>Sinorhizobium/Ensifer group</taxon>
        <taxon>Sinorhizobium</taxon>
    </lineage>
</organism>
<dbReference type="InterPro" id="IPR027417">
    <property type="entry name" value="P-loop_NTPase"/>
</dbReference>
<keyword evidence="4 7" id="KW-0067">ATP-binding</keyword>
<keyword evidence="2 7" id="KW-1003">Cell membrane</keyword>
<dbReference type="GO" id="GO:0015417">
    <property type="term" value="F:ABC-type polyamine transporter activity"/>
    <property type="evidence" value="ECO:0007669"/>
    <property type="project" value="UniProtKB-EC"/>
</dbReference>
<dbReference type="GO" id="GO:0005524">
    <property type="term" value="F:ATP binding"/>
    <property type="evidence" value="ECO:0007669"/>
    <property type="project" value="UniProtKB-KW"/>
</dbReference>
<dbReference type="PROSITE" id="PS00211">
    <property type="entry name" value="ABC_TRANSPORTER_1"/>
    <property type="match status" value="1"/>
</dbReference>
<comment type="function">
    <text evidence="7">Part of the ABC transporter complex PotABCD involved in spermidine/putrescine import. Responsible for energy coupling to the transport system.</text>
</comment>
<dbReference type="PANTHER" id="PTHR42781:SF6">
    <property type="entry name" value="SPERMIDINE_PUTRESCINE IMPORT ATP-BINDING PROTEIN POTA"/>
    <property type="match status" value="1"/>
</dbReference>
<dbReference type="InterPro" id="IPR003593">
    <property type="entry name" value="AAA+_ATPase"/>
</dbReference>
<evidence type="ECO:0000256" key="5">
    <source>
        <dbReference type="ARBA" id="ARBA00022967"/>
    </source>
</evidence>
<geneLocation type="plasmid" evidence="9 10">
    <name>pSfHH103e</name>
</geneLocation>
<evidence type="ECO:0000256" key="2">
    <source>
        <dbReference type="ARBA" id="ARBA00022475"/>
    </source>
</evidence>
<feature type="domain" description="ABC transporter" evidence="8">
    <location>
        <begin position="16"/>
        <end position="247"/>
    </location>
</feature>
<dbReference type="AlphaFoldDB" id="G9AJ87"/>
<dbReference type="Pfam" id="PF00005">
    <property type="entry name" value="ABC_tran"/>
    <property type="match status" value="1"/>
</dbReference>
<proteinExistence type="inferred from homology"/>
<dbReference type="NCBIfam" id="TIGR01187">
    <property type="entry name" value="potA"/>
    <property type="match status" value="1"/>
</dbReference>
<dbReference type="InterPro" id="IPR005893">
    <property type="entry name" value="PotA-like"/>
</dbReference>
<comment type="subunit">
    <text evidence="7">The complex is composed of two ATP-binding proteins (PotA), two transmembrane proteins (PotB and PotC) and a solute-binding protein (PotD).</text>
</comment>
<evidence type="ECO:0000256" key="3">
    <source>
        <dbReference type="ARBA" id="ARBA00022741"/>
    </source>
</evidence>
<dbReference type="PROSITE" id="PS50893">
    <property type="entry name" value="ABC_TRANSPORTER_2"/>
    <property type="match status" value="1"/>
</dbReference>
<keyword evidence="3 7" id="KW-0547">Nucleotide-binding</keyword>
<sequence>MNKMISPATTADGPIVRLTGVQKSYDGRNLVVKGLSLDIRRGEFLTMLGPSGSGKTTTLMMIAGFEAPTRGAIHLNGSDITKLPPHKRGIGMVFQNYALFPHMTVVENVGYPLKLRGLSKAEIGRQSRSALEMVKLGSFGDRRPAQLSGGQQQRVALARALVFKPELVLLDEPLGALDKKLREQLQLELKTIHSQLGVTMIYVTHDQSEALTMSDRIAVFENGEIQQLASPIELYERPVNAFVADFVGENNRLTGRVETVAGDHLTARLADGGLVRASAMGPLAAGDDITLSVRPEKIALSPAPDFDNIFTVPVSGHVYLGDAIRMVTSLGGSDQFVIKAASDPGSIAGKAGSISIGWRTADCLAYRAASTTR</sequence>
<evidence type="ECO:0000256" key="6">
    <source>
        <dbReference type="ARBA" id="ARBA00023136"/>
    </source>
</evidence>
<dbReference type="InterPro" id="IPR008995">
    <property type="entry name" value="Mo/tungstate-bd_C_term_dom"/>
</dbReference>
<evidence type="ECO:0000313" key="10">
    <source>
        <dbReference type="Proteomes" id="UP000007735"/>
    </source>
</evidence>
<dbReference type="PATRIC" id="fig|380.5.peg.6199"/>
<evidence type="ECO:0000256" key="4">
    <source>
        <dbReference type="ARBA" id="ARBA00022840"/>
    </source>
</evidence>
<dbReference type="PANTHER" id="PTHR42781">
    <property type="entry name" value="SPERMIDINE/PUTRESCINE IMPORT ATP-BINDING PROTEIN POTA"/>
    <property type="match status" value="1"/>
</dbReference>
<dbReference type="EMBL" id="HE616899">
    <property type="protein sequence ID" value="CCF01119.1"/>
    <property type="molecule type" value="Genomic_DNA"/>
</dbReference>
<dbReference type="Proteomes" id="UP000007735">
    <property type="component" value="Plasmid pSfHH103e"/>
</dbReference>
<dbReference type="FunFam" id="3.40.50.300:FF:000133">
    <property type="entry name" value="Spermidine/putrescine import ATP-binding protein PotA"/>
    <property type="match status" value="1"/>
</dbReference>
<dbReference type="SMART" id="SM00382">
    <property type="entry name" value="AAA"/>
    <property type="match status" value="1"/>
</dbReference>
<dbReference type="Gene3D" id="2.40.50.100">
    <property type="match status" value="1"/>
</dbReference>
<dbReference type="EC" id="7.6.2.11" evidence="7"/>
<keyword evidence="9" id="KW-0614">Plasmid</keyword>
<dbReference type="GO" id="GO:0043190">
    <property type="term" value="C:ATP-binding cassette (ABC) transporter complex"/>
    <property type="evidence" value="ECO:0007669"/>
    <property type="project" value="InterPro"/>
</dbReference>